<evidence type="ECO:0000313" key="1">
    <source>
        <dbReference type="EMBL" id="GKT24836.1"/>
    </source>
</evidence>
<feature type="non-terminal residue" evidence="1">
    <location>
        <position position="111"/>
    </location>
</feature>
<keyword evidence="2" id="KW-1185">Reference proteome</keyword>
<reference evidence="1" key="1">
    <citation type="submission" date="2022-03" db="EMBL/GenBank/DDBJ databases">
        <title>Draft genome sequence of Aduncisulcus paluster, a free-living microaerophilic Fornicata.</title>
        <authorList>
            <person name="Yuyama I."/>
            <person name="Kume K."/>
            <person name="Tamura T."/>
            <person name="Inagaki Y."/>
            <person name="Hashimoto T."/>
        </authorList>
    </citation>
    <scope>NUCLEOTIDE SEQUENCE</scope>
    <source>
        <strain evidence="1">NY0171</strain>
    </source>
</reference>
<evidence type="ECO:0000313" key="2">
    <source>
        <dbReference type="Proteomes" id="UP001057375"/>
    </source>
</evidence>
<gene>
    <name evidence="1" type="ORF">ADUPG1_004612</name>
</gene>
<proteinExistence type="predicted"/>
<protein>
    <submittedName>
        <fullName evidence="1">ABC transport system permease protein</fullName>
    </submittedName>
</protein>
<organism evidence="1 2">
    <name type="scientific">Aduncisulcus paluster</name>
    <dbReference type="NCBI Taxonomy" id="2918883"/>
    <lineage>
        <taxon>Eukaryota</taxon>
        <taxon>Metamonada</taxon>
        <taxon>Carpediemonas-like organisms</taxon>
        <taxon>Aduncisulcus</taxon>
    </lineage>
</organism>
<dbReference type="Proteomes" id="UP001057375">
    <property type="component" value="Unassembled WGS sequence"/>
</dbReference>
<accession>A0ABQ5K2Y4</accession>
<dbReference type="EMBL" id="BQXS01007042">
    <property type="protein sequence ID" value="GKT24836.1"/>
    <property type="molecule type" value="Genomic_DNA"/>
</dbReference>
<name>A0ABQ5K2Y4_9EUKA</name>
<sequence>MLVSIAFIVAVTGMASTFTNGLLGYMKKSMSSDYLILQDAMILGSEGGVGADESLSRKIRNIDGVLEITEIRQSDAKAGTIPLSMIGIDVDSYKSLSGLTFLDGNEEKAYE</sequence>
<comment type="caution">
    <text evidence="1">The sequence shown here is derived from an EMBL/GenBank/DDBJ whole genome shotgun (WGS) entry which is preliminary data.</text>
</comment>